<comment type="caution">
    <text evidence="2">The sequence shown here is derived from an EMBL/GenBank/DDBJ whole genome shotgun (WGS) entry which is preliminary data.</text>
</comment>
<evidence type="ECO:0000313" key="3">
    <source>
        <dbReference type="Proteomes" id="UP000630660"/>
    </source>
</evidence>
<evidence type="ECO:0000313" key="2">
    <source>
        <dbReference type="EMBL" id="MBD3364479.1"/>
    </source>
</evidence>
<proteinExistence type="predicted"/>
<sequence>MDTFGSVNELLDFAIGKELEANQFYVNLSNRADRQSMKEMFDSFAAEELKHKEKLEGIKQGKKLVSAESKVTDLKIADYTTDVNLNANDEFDFQKALLVAMQREKASYKLYSNLAEITEDEGLKEVLLGLANEEAKHKLYFETQYDEYILSEN</sequence>
<name>A0A9D5K995_UNCW3</name>
<dbReference type="InterPro" id="IPR003251">
    <property type="entry name" value="Rr_diiron-bd_dom"/>
</dbReference>
<gene>
    <name evidence="2" type="ORF">GF359_04625</name>
</gene>
<dbReference type="EMBL" id="WJKJ01000150">
    <property type="protein sequence ID" value="MBD3364479.1"/>
    <property type="molecule type" value="Genomic_DNA"/>
</dbReference>
<dbReference type="InterPro" id="IPR009078">
    <property type="entry name" value="Ferritin-like_SF"/>
</dbReference>
<organism evidence="2 3">
    <name type="scientific">candidate division WOR-3 bacterium</name>
    <dbReference type="NCBI Taxonomy" id="2052148"/>
    <lineage>
        <taxon>Bacteria</taxon>
        <taxon>Bacteria division WOR-3</taxon>
    </lineage>
</organism>
<dbReference type="PANTHER" id="PTHR33531">
    <property type="entry name" value="RUBRERYTHRIN SUBFAMILY"/>
    <property type="match status" value="1"/>
</dbReference>
<protein>
    <submittedName>
        <fullName evidence="2">Rubrerythrin</fullName>
    </submittedName>
</protein>
<dbReference type="PANTHER" id="PTHR33531:SF10">
    <property type="entry name" value="BLR7895 PROTEIN"/>
    <property type="match status" value="1"/>
</dbReference>
<dbReference type="GO" id="GO:0016491">
    <property type="term" value="F:oxidoreductase activity"/>
    <property type="evidence" value="ECO:0007669"/>
    <property type="project" value="InterPro"/>
</dbReference>
<dbReference type="SUPFAM" id="SSF47240">
    <property type="entry name" value="Ferritin-like"/>
    <property type="match status" value="1"/>
</dbReference>
<feature type="domain" description="Rubrerythrin diiron-binding" evidence="1">
    <location>
        <begin position="9"/>
        <end position="142"/>
    </location>
</feature>
<reference evidence="2" key="1">
    <citation type="submission" date="2019-11" db="EMBL/GenBank/DDBJ databases">
        <title>Microbial mats filling the niche in hypersaline microbial mats.</title>
        <authorList>
            <person name="Wong H.L."/>
            <person name="Macleod F.I."/>
            <person name="White R.A. III"/>
            <person name="Burns B.P."/>
        </authorList>
    </citation>
    <scope>NUCLEOTIDE SEQUENCE</scope>
    <source>
        <strain evidence="2">Bin_327</strain>
    </source>
</reference>
<dbReference type="Proteomes" id="UP000630660">
    <property type="component" value="Unassembled WGS sequence"/>
</dbReference>
<dbReference type="AlphaFoldDB" id="A0A9D5K995"/>
<dbReference type="Pfam" id="PF02915">
    <property type="entry name" value="Rubrerythrin"/>
    <property type="match status" value="1"/>
</dbReference>
<dbReference type="GO" id="GO:0046872">
    <property type="term" value="F:metal ion binding"/>
    <property type="evidence" value="ECO:0007669"/>
    <property type="project" value="InterPro"/>
</dbReference>
<evidence type="ECO:0000259" key="1">
    <source>
        <dbReference type="Pfam" id="PF02915"/>
    </source>
</evidence>
<dbReference type="CDD" id="cd01045">
    <property type="entry name" value="Ferritin_like_AB"/>
    <property type="match status" value="1"/>
</dbReference>
<dbReference type="InterPro" id="IPR012347">
    <property type="entry name" value="Ferritin-like"/>
</dbReference>
<dbReference type="Gene3D" id="1.20.1260.10">
    <property type="match status" value="1"/>
</dbReference>
<accession>A0A9D5K995</accession>